<name>A0A1X2AM81_9MYCO</name>
<sequence length="88" mass="9660">MIAGAVNSLIWILVLIAIVAVVIAVVRAMARPSAARPVERPVVEQPVVQQQPVVTSGLAPGWYPDQQDPNQMRYFDGRVWTAQTQPRA</sequence>
<accession>A0A1X2AM81</accession>
<proteinExistence type="predicted"/>
<gene>
    <name evidence="4" type="ORF">AWB90_00220</name>
    <name evidence="3" type="ORF">AWB91_22810</name>
</gene>
<evidence type="ECO:0000256" key="1">
    <source>
        <dbReference type="SAM" id="Phobius"/>
    </source>
</evidence>
<keyword evidence="1" id="KW-0472">Membrane</keyword>
<reference evidence="4" key="2">
    <citation type="submission" date="2016-01" db="EMBL/GenBank/DDBJ databases">
        <authorList>
            <person name="Oliw E.H."/>
        </authorList>
    </citation>
    <scope>NUCLEOTIDE SEQUENCE</scope>
    <source>
        <strain evidence="4">IEC33</strain>
    </source>
</reference>
<feature type="transmembrane region" description="Helical" evidence="1">
    <location>
        <begin position="6"/>
        <end position="26"/>
    </location>
</feature>
<reference evidence="5 6" key="1">
    <citation type="journal article" date="2015" name="Emerg. Microbes Infect.">
        <title>Characterization of 17 strains belonging to the Mycobacterium simiae complex and description of Mycobacterium paraense sp. nov.</title>
        <authorList>
            <person name="Fusco da Costa A.R."/>
            <person name="Fedrizzi T."/>
            <person name="Lopes M.L."/>
            <person name="Pecorari M."/>
            <person name="Oliveira da Costa W.L."/>
            <person name="Giacobazzi E."/>
            <person name="da Costa Bahia J.R."/>
            <person name="De Sanctis V."/>
            <person name="Batista Lima K.V."/>
            <person name="Bertorelli R."/>
            <person name="Grottola A."/>
            <person name="Fabio A."/>
            <person name="Mariottini A."/>
            <person name="Ferretti P."/>
            <person name="Di Leva F."/>
            <person name="Fregni Serpini G."/>
            <person name="Tagliazucchi S."/>
            <person name="Rumpianesi F."/>
            <person name="Jousson O."/>
            <person name="Segata N."/>
            <person name="Tortoli E."/>
        </authorList>
    </citation>
    <scope>NUCLEOTIDE SEQUENCE [LARGE SCALE GENOMIC DNA]</scope>
    <source>
        <strain evidence="3 6">FI-07156</strain>
        <strain evidence="4 5">IEC33</strain>
    </source>
</reference>
<keyword evidence="1" id="KW-0812">Transmembrane</keyword>
<keyword evidence="6" id="KW-1185">Reference proteome</keyword>
<protein>
    <recommendedName>
        <fullName evidence="2">DUF2510 domain-containing protein</fullName>
    </recommendedName>
</protein>
<dbReference type="EMBL" id="LQPN01000012">
    <property type="protein sequence ID" value="ORW52507.1"/>
    <property type="molecule type" value="Genomic_DNA"/>
</dbReference>
<dbReference type="Proteomes" id="UP000193285">
    <property type="component" value="Unassembled WGS sequence"/>
</dbReference>
<keyword evidence="1" id="KW-1133">Transmembrane helix</keyword>
<evidence type="ECO:0000313" key="5">
    <source>
        <dbReference type="Proteomes" id="UP000193285"/>
    </source>
</evidence>
<evidence type="ECO:0000313" key="6">
    <source>
        <dbReference type="Proteomes" id="UP000193801"/>
    </source>
</evidence>
<organism evidence="4 5">
    <name type="scientific">Mycobacterium paraense</name>
    <dbReference type="NCBI Taxonomy" id="767916"/>
    <lineage>
        <taxon>Bacteria</taxon>
        <taxon>Bacillati</taxon>
        <taxon>Actinomycetota</taxon>
        <taxon>Actinomycetes</taxon>
        <taxon>Mycobacteriales</taxon>
        <taxon>Mycobacteriaceae</taxon>
        <taxon>Mycobacterium</taxon>
        <taxon>Mycobacterium simiae complex</taxon>
    </lineage>
</organism>
<evidence type="ECO:0000313" key="4">
    <source>
        <dbReference type="EMBL" id="ORW52507.1"/>
    </source>
</evidence>
<dbReference type="OrthoDB" id="4570549at2"/>
<reference evidence="3" key="3">
    <citation type="submission" date="2016-01" db="EMBL/GenBank/DDBJ databases">
        <authorList>
            <person name="Ana R.F.D.C."/>
            <person name="Tarcisio F."/>
            <person name="Maria L.L."/>
            <person name="Monica P."/>
            <person name="Wana L.O.D.C."/>
            <person name="Elisabetta G."/>
            <person name="Jeann R.D.C.B."/>
            <person name="Veronica D.S."/>
            <person name="Karla V.B.L."/>
            <person name="Roberto B."/>
            <person name="Antonella G."/>
            <person name="Anna F."/>
            <person name="Alessandro M."/>
            <person name="Pamela F."/>
            <person name="Francesca D.L."/>
            <person name="Giulia F.S."/>
            <person name="Sara T."/>
            <person name="Fabio R."/>
            <person name="Olivier J."/>
            <person name="Nicola S."/>
            <person name="Enrico T."/>
        </authorList>
    </citation>
    <scope>NUCLEOTIDE SEQUENCE</scope>
    <source>
        <strain evidence="3">FI-07156</strain>
    </source>
</reference>
<dbReference type="EMBL" id="LQPK01000019">
    <property type="protein sequence ID" value="ORW29611.1"/>
    <property type="molecule type" value="Genomic_DNA"/>
</dbReference>
<dbReference type="Proteomes" id="UP000193801">
    <property type="component" value="Unassembled WGS sequence"/>
</dbReference>
<feature type="domain" description="DUF2510" evidence="2">
    <location>
        <begin position="60"/>
        <end position="87"/>
    </location>
</feature>
<evidence type="ECO:0000313" key="3">
    <source>
        <dbReference type="EMBL" id="ORW29611.1"/>
    </source>
</evidence>
<dbReference type="AlphaFoldDB" id="A0A1X2AM81"/>
<comment type="caution">
    <text evidence="4">The sequence shown here is derived from an EMBL/GenBank/DDBJ whole genome shotgun (WGS) entry which is preliminary data.</text>
</comment>
<dbReference type="InterPro" id="IPR018929">
    <property type="entry name" value="DUF2510"/>
</dbReference>
<dbReference type="Pfam" id="PF10708">
    <property type="entry name" value="DUF2510"/>
    <property type="match status" value="1"/>
</dbReference>
<evidence type="ECO:0000259" key="2">
    <source>
        <dbReference type="Pfam" id="PF10708"/>
    </source>
</evidence>